<evidence type="ECO:0000256" key="7">
    <source>
        <dbReference type="ARBA" id="ARBA00022781"/>
    </source>
</evidence>
<accession>A0ABU8JDY3</accession>
<comment type="subcellular location">
    <subcellularLocation>
        <location evidence="1">Cytoplasm</location>
    </subcellularLocation>
</comment>
<dbReference type="InterPro" id="IPR000194">
    <property type="entry name" value="ATPase_F1/V1/A1_a/bsu_nucl-bd"/>
</dbReference>
<dbReference type="PANTHER" id="PTHR15184">
    <property type="entry name" value="ATP SYNTHASE"/>
    <property type="match status" value="1"/>
</dbReference>
<dbReference type="NCBIfam" id="TIGR01026">
    <property type="entry name" value="fliI_yscN"/>
    <property type="match status" value="1"/>
</dbReference>
<dbReference type="CDD" id="cd18117">
    <property type="entry name" value="ATP-synt_flagellum-secretory_path_III_N"/>
    <property type="match status" value="1"/>
</dbReference>
<dbReference type="InterPro" id="IPR027417">
    <property type="entry name" value="P-loop_NTPase"/>
</dbReference>
<dbReference type="InterPro" id="IPR020003">
    <property type="entry name" value="ATPase_a/bsu_AS"/>
</dbReference>
<evidence type="ECO:0000313" key="19">
    <source>
        <dbReference type="Proteomes" id="UP001381174"/>
    </source>
</evidence>
<dbReference type="RefSeq" id="WP_336808094.1">
    <property type="nucleotide sequence ID" value="NZ_JBBBNY010000008.1"/>
</dbReference>
<keyword evidence="12" id="KW-0406">Ion transport</keyword>
<dbReference type="PANTHER" id="PTHR15184:SF81">
    <property type="entry name" value="FLAGELLUM-SPECIFIC ATP SYNTHASE"/>
    <property type="match status" value="1"/>
</dbReference>
<dbReference type="EMBL" id="JBBBNY010000008">
    <property type="protein sequence ID" value="MEI7037464.1"/>
    <property type="molecule type" value="Genomic_DNA"/>
</dbReference>
<evidence type="ECO:0000256" key="9">
    <source>
        <dbReference type="ARBA" id="ARBA00022840"/>
    </source>
</evidence>
<dbReference type="SUPFAM" id="SSF52540">
    <property type="entry name" value="P-loop containing nucleoside triphosphate hydrolases"/>
    <property type="match status" value="1"/>
</dbReference>
<keyword evidence="6" id="KW-0547">Nucleotide-binding</keyword>
<proteinExistence type="inferred from homology"/>
<dbReference type="InterPro" id="IPR003593">
    <property type="entry name" value="AAA+_ATPase"/>
</dbReference>
<keyword evidence="13" id="KW-1006">Bacterial flagellum protein export</keyword>
<keyword evidence="11" id="KW-1278">Translocase</keyword>
<evidence type="ECO:0000256" key="16">
    <source>
        <dbReference type="ARBA" id="ARBA00034006"/>
    </source>
</evidence>
<sequence length="442" mass="46997">MSARAQRLVDAARDAPFRSHCGRVVACNGLVLEARGPRSALGDLCSVEVNGRGALDAQVIGFRDDRVLLMPFGDAQGVSVGAVVRAGGGQRDVAVGEALLGRVVDALGQPIDGLGPIEHTAQVPLHHAPIQPLERAEVTEVLETGVRSIDTLVTLGRGQRVGIFAGSGVGKSTLLGMLTRQAKADVIVVAMVGERGREVGDFIAESLGEEGLARAVVIAATADQPPLLRIHAVHAAHATAEYFRDQGLDVLLVVDSMTRFAMAQREIGIAAGEPPASRGYPPSVFTWLPRIFERCGRLRRGGSITAVYTVLVEGDDMNEPVADHMRAILDGHIVLARGLADRGQLPAIDVLRSVSRLMGRLATPEERELATRTRALLAAYERSRDLIGMGAYQSGHDPVLDDAVRVLPELERLLRQNPDDRSSRKQALAALVTVVGATEVGA</sequence>
<keyword evidence="19" id="KW-1185">Reference proteome</keyword>
<comment type="caution">
    <text evidence="18">The sequence shown here is derived from an EMBL/GenBank/DDBJ whole genome shotgun (WGS) entry which is preliminary data.</text>
</comment>
<evidence type="ECO:0000256" key="8">
    <source>
        <dbReference type="ARBA" id="ARBA00022795"/>
    </source>
</evidence>
<keyword evidence="5" id="KW-0963">Cytoplasm</keyword>
<evidence type="ECO:0000256" key="15">
    <source>
        <dbReference type="ARBA" id="ARBA00024342"/>
    </source>
</evidence>
<gene>
    <name evidence="18" type="ORF">WAT24_11905</name>
</gene>
<keyword evidence="4" id="KW-0813">Transport</keyword>
<dbReference type="Gene3D" id="3.40.50.12240">
    <property type="match status" value="1"/>
</dbReference>
<organism evidence="18 19">
    <name type="scientific">Fulvimonas yonginensis</name>
    <dbReference type="NCBI Taxonomy" id="1495200"/>
    <lineage>
        <taxon>Bacteria</taxon>
        <taxon>Pseudomonadati</taxon>
        <taxon>Pseudomonadota</taxon>
        <taxon>Gammaproteobacteria</taxon>
        <taxon>Lysobacterales</taxon>
        <taxon>Rhodanobacteraceae</taxon>
        <taxon>Fulvimonas</taxon>
    </lineage>
</organism>
<evidence type="ECO:0000256" key="3">
    <source>
        <dbReference type="ARBA" id="ARBA00020580"/>
    </source>
</evidence>
<evidence type="ECO:0000256" key="4">
    <source>
        <dbReference type="ARBA" id="ARBA00022448"/>
    </source>
</evidence>
<evidence type="ECO:0000259" key="17">
    <source>
        <dbReference type="SMART" id="SM00382"/>
    </source>
</evidence>
<dbReference type="Proteomes" id="UP001381174">
    <property type="component" value="Unassembled WGS sequence"/>
</dbReference>
<reference evidence="18 19" key="1">
    <citation type="journal article" date="2014" name="Int. J. Syst. Evol. Microbiol.">
        <title>Fulvimonas yonginensis sp. nov., isolated from greenhouse soil, and emended description of the genus Fulvimonas.</title>
        <authorList>
            <person name="Ahn J.H."/>
            <person name="Kim S.J."/>
            <person name="Weon H.Y."/>
            <person name="Hong S.B."/>
            <person name="Seok S.J."/>
            <person name="Kwon S.W."/>
        </authorList>
    </citation>
    <scope>NUCLEOTIDE SEQUENCE [LARGE SCALE GENOMIC DNA]</scope>
    <source>
        <strain evidence="18 19">KACC 16952</strain>
    </source>
</reference>
<comment type="catalytic activity">
    <reaction evidence="16">
        <text>ATP + H2O + cellular proteinSide 1 = ADP + phosphate + cellular proteinSide 2.</text>
        <dbReference type="EC" id="7.4.2.8"/>
    </reaction>
</comment>
<dbReference type="PROSITE" id="PS00152">
    <property type="entry name" value="ATPASE_ALPHA_BETA"/>
    <property type="match status" value="1"/>
</dbReference>
<dbReference type="InterPro" id="IPR050053">
    <property type="entry name" value="ATPase_alpha/beta_chains"/>
</dbReference>
<dbReference type="InterPro" id="IPR040627">
    <property type="entry name" value="T3SS_ATPase_C"/>
</dbReference>
<keyword evidence="10" id="KW-0653">Protein transport</keyword>
<evidence type="ECO:0000256" key="2">
    <source>
        <dbReference type="ARBA" id="ARBA00012473"/>
    </source>
</evidence>
<evidence type="ECO:0000256" key="1">
    <source>
        <dbReference type="ARBA" id="ARBA00004496"/>
    </source>
</evidence>
<evidence type="ECO:0000256" key="13">
    <source>
        <dbReference type="ARBA" id="ARBA00023225"/>
    </source>
</evidence>
<protein>
    <recommendedName>
        <fullName evidence="3">Flagellum-specific ATP synthase</fullName>
        <ecNumber evidence="2">7.1.2.2</ecNumber>
    </recommendedName>
</protein>
<evidence type="ECO:0000256" key="14">
    <source>
        <dbReference type="ARBA" id="ARBA00023310"/>
    </source>
</evidence>
<dbReference type="InterPro" id="IPR005714">
    <property type="entry name" value="ATPase_T3SS_FliI/YscN"/>
</dbReference>
<dbReference type="InterPro" id="IPR004100">
    <property type="entry name" value="ATPase_F1/V1/A1_a/bsu_N"/>
</dbReference>
<keyword evidence="14" id="KW-0066">ATP synthesis</keyword>
<comment type="similarity">
    <text evidence="15">Belongs to the ATPase alpha/beta chains family. T3SS ATPase subfamily.</text>
</comment>
<keyword evidence="9" id="KW-0067">ATP-binding</keyword>
<evidence type="ECO:0000256" key="6">
    <source>
        <dbReference type="ARBA" id="ARBA00022741"/>
    </source>
</evidence>
<evidence type="ECO:0000313" key="18">
    <source>
        <dbReference type="EMBL" id="MEI7037464.1"/>
    </source>
</evidence>
<dbReference type="SMART" id="SM00382">
    <property type="entry name" value="AAA"/>
    <property type="match status" value="1"/>
</dbReference>
<keyword evidence="7" id="KW-0375">Hydrogen ion transport</keyword>
<dbReference type="Pfam" id="PF02874">
    <property type="entry name" value="ATP-synt_ab_N"/>
    <property type="match status" value="1"/>
</dbReference>
<dbReference type="Pfam" id="PF18269">
    <property type="entry name" value="T3SS_ATPase_C"/>
    <property type="match status" value="1"/>
</dbReference>
<name>A0ABU8JDY3_9GAMM</name>
<feature type="domain" description="AAA+ ATPase" evidence="17">
    <location>
        <begin position="157"/>
        <end position="339"/>
    </location>
</feature>
<dbReference type="EC" id="7.1.2.2" evidence="2"/>
<evidence type="ECO:0000256" key="10">
    <source>
        <dbReference type="ARBA" id="ARBA00022927"/>
    </source>
</evidence>
<dbReference type="Pfam" id="PF00006">
    <property type="entry name" value="ATP-synt_ab"/>
    <property type="match status" value="1"/>
</dbReference>
<evidence type="ECO:0000256" key="12">
    <source>
        <dbReference type="ARBA" id="ARBA00023065"/>
    </source>
</evidence>
<evidence type="ECO:0000256" key="5">
    <source>
        <dbReference type="ARBA" id="ARBA00022490"/>
    </source>
</evidence>
<evidence type="ECO:0000256" key="11">
    <source>
        <dbReference type="ARBA" id="ARBA00022967"/>
    </source>
</evidence>
<dbReference type="CDD" id="cd01136">
    <property type="entry name" value="ATPase_flagellum-secretory_path_III"/>
    <property type="match status" value="1"/>
</dbReference>
<keyword evidence="8" id="KW-1005">Bacterial flagellum biogenesis</keyword>